<organism evidence="1 2">
    <name type="scientific">Calicophoron daubneyi</name>
    <name type="common">Rumen fluke</name>
    <name type="synonym">Paramphistomum daubneyi</name>
    <dbReference type="NCBI Taxonomy" id="300641"/>
    <lineage>
        <taxon>Eukaryota</taxon>
        <taxon>Metazoa</taxon>
        <taxon>Spiralia</taxon>
        <taxon>Lophotrochozoa</taxon>
        <taxon>Platyhelminthes</taxon>
        <taxon>Trematoda</taxon>
        <taxon>Digenea</taxon>
        <taxon>Plagiorchiida</taxon>
        <taxon>Pronocephalata</taxon>
        <taxon>Paramphistomoidea</taxon>
        <taxon>Paramphistomidae</taxon>
        <taxon>Calicophoron</taxon>
    </lineage>
</organism>
<sequence>MNRSARHKPLLVLIYMQCGFLSVIAYVAPRIPEPQNSDVHSAYRFRTVEDYHGIDGRLLTVFPESADYLIPAIPQQHNGYANRRFFTVADIKIPRSGNVGEILWVEQRQHPHDVVTVAYKRTPLYNWFARQTENTLRLHRQVMQIG</sequence>
<evidence type="ECO:0000313" key="1">
    <source>
        <dbReference type="EMBL" id="CAL5129428.1"/>
    </source>
</evidence>
<dbReference type="EMBL" id="CAXLJL010000001">
    <property type="protein sequence ID" value="CAL5129428.1"/>
    <property type="molecule type" value="Genomic_DNA"/>
</dbReference>
<protein>
    <submittedName>
        <fullName evidence="1">Uncharacterized protein</fullName>
    </submittedName>
</protein>
<proteinExistence type="predicted"/>
<dbReference type="AlphaFoldDB" id="A0AAV2SWA1"/>
<comment type="caution">
    <text evidence="1">The sequence shown here is derived from an EMBL/GenBank/DDBJ whole genome shotgun (WGS) entry which is preliminary data.</text>
</comment>
<evidence type="ECO:0000313" key="2">
    <source>
        <dbReference type="Proteomes" id="UP001497525"/>
    </source>
</evidence>
<accession>A0AAV2SWA1</accession>
<name>A0AAV2SWA1_CALDB</name>
<reference evidence="1" key="1">
    <citation type="submission" date="2024-06" db="EMBL/GenBank/DDBJ databases">
        <authorList>
            <person name="Liu X."/>
            <person name="Lenzi L."/>
            <person name="Haldenby T S."/>
            <person name="Uol C."/>
        </authorList>
    </citation>
    <scope>NUCLEOTIDE SEQUENCE</scope>
</reference>
<gene>
    <name evidence="1" type="ORF">CDAUBV1_LOCUS348</name>
</gene>
<dbReference type="Proteomes" id="UP001497525">
    <property type="component" value="Unassembled WGS sequence"/>
</dbReference>